<organism evidence="1 2">
    <name type="scientific">Nitrospira defluvii</name>
    <dbReference type="NCBI Taxonomy" id="330214"/>
    <lineage>
        <taxon>Bacteria</taxon>
        <taxon>Pseudomonadati</taxon>
        <taxon>Nitrospirota</taxon>
        <taxon>Nitrospiria</taxon>
        <taxon>Nitrospirales</taxon>
        <taxon>Nitrospiraceae</taxon>
        <taxon>Nitrospira</taxon>
    </lineage>
</organism>
<dbReference type="KEGG" id="nde:NIDE3004"/>
<dbReference type="Gene3D" id="3.40.50.2000">
    <property type="entry name" value="Glycogen Phosphorylase B"/>
    <property type="match status" value="1"/>
</dbReference>
<evidence type="ECO:0000313" key="2">
    <source>
        <dbReference type="Proteomes" id="UP000001660"/>
    </source>
</evidence>
<dbReference type="AlphaFoldDB" id="D8PHG3"/>
<keyword evidence="2" id="KW-1185">Reference proteome</keyword>
<evidence type="ECO:0008006" key="3">
    <source>
        <dbReference type="Google" id="ProtNLM"/>
    </source>
</evidence>
<dbReference type="Pfam" id="PF13692">
    <property type="entry name" value="Glyco_trans_1_4"/>
    <property type="match status" value="1"/>
</dbReference>
<accession>D8PHG3</accession>
<dbReference type="STRING" id="330214.NIDE3004"/>
<sequence>MKIFVLLSNAPHAGGEAIEVVGHEVVEKAQQLGHSVCLQVIFRDPRGSAAAQQAEQTLREVRLPGVVVCPMLYVEDVADLSSKRGLVSRLRRLFTSLTLRRLFPASGLGSMVERRVREAGADAILSIWSWEALAATYHISGVPKFVYYGNPDHLPMQARLRHPDLFGLPLASIKDRLWLWFERVRNERRKRLNISMMNACEVTANNSRLDADFYRVHGHPHSIYLQNMWPVVEPAPRPVSLSVSQPRPIKIIGSVGNLGATGNTFALTYLGRELLPRLAARFKDRPFEIHLLGKGTPSAASAAALNDRRVKIRGWVEDINEEFRSSSAFLVLTNVNADFLVGNTRILLAWALGTCVIMHENSGLAMPEIEHGVNALLGKTPDELAELIVSAVDDEVLRRRIGQGGQHTFETYYRSDVVVPKMLSLVQDMVDRCRSAPAPAALH</sequence>
<dbReference type="eggNOG" id="COG0438">
    <property type="taxonomic scope" value="Bacteria"/>
</dbReference>
<dbReference type="OrthoDB" id="8453690at2"/>
<proteinExistence type="predicted"/>
<dbReference type="CAZy" id="GT4">
    <property type="family name" value="Glycosyltransferase Family 4"/>
</dbReference>
<dbReference type="EMBL" id="FP929003">
    <property type="protein sequence ID" value="CBK42700.1"/>
    <property type="molecule type" value="Genomic_DNA"/>
</dbReference>
<evidence type="ECO:0000313" key="1">
    <source>
        <dbReference type="EMBL" id="CBK42700.1"/>
    </source>
</evidence>
<protein>
    <recommendedName>
        <fullName evidence="3">Glycosyl transferase, group 1</fullName>
    </recommendedName>
</protein>
<dbReference type="Proteomes" id="UP000001660">
    <property type="component" value="Chromosome"/>
</dbReference>
<reference evidence="1 2" key="1">
    <citation type="journal article" date="2010" name="Proc. Natl. Acad. Sci. U.S.A.">
        <title>A Nitrospira metagenome illuminates the physiology and evolution of globally important nitrite-oxidizing bacteria.</title>
        <authorList>
            <person name="Lucker S."/>
            <person name="Wagner M."/>
            <person name="Maixner F."/>
            <person name="Pelletier E."/>
            <person name="Koch H."/>
            <person name="Vacherie B."/>
            <person name="Rattei T."/>
            <person name="Sinninghe Damste J."/>
            <person name="Spieck E."/>
            <person name="Le Paslier D."/>
            <person name="Daims H."/>
        </authorList>
    </citation>
    <scope>NUCLEOTIDE SEQUENCE [LARGE SCALE GENOMIC DNA]</scope>
</reference>
<name>D8PHG3_9BACT</name>
<dbReference type="HOGENOM" id="CLU_617763_0_0_0"/>
<gene>
    <name evidence="1" type="ORF">NIDE3004</name>
</gene>
<dbReference type="SUPFAM" id="SSF53756">
    <property type="entry name" value="UDP-Glycosyltransferase/glycogen phosphorylase"/>
    <property type="match status" value="1"/>
</dbReference>